<dbReference type="Proteomes" id="UP000000552">
    <property type="component" value="Chromosome"/>
</dbReference>
<name>Q98EW9_RHILO</name>
<dbReference type="KEGG" id="mlo:msr4045"/>
<organism evidence="1 2">
    <name type="scientific">Mesorhizobium japonicum (strain LMG 29417 / CECT 9101 / MAFF 303099)</name>
    <name type="common">Mesorhizobium loti (strain MAFF 303099)</name>
    <dbReference type="NCBI Taxonomy" id="266835"/>
    <lineage>
        <taxon>Bacteria</taxon>
        <taxon>Pseudomonadati</taxon>
        <taxon>Pseudomonadota</taxon>
        <taxon>Alphaproteobacteria</taxon>
        <taxon>Hyphomicrobiales</taxon>
        <taxon>Phyllobacteriaceae</taxon>
        <taxon>Mesorhizobium</taxon>
    </lineage>
</organism>
<dbReference type="PATRIC" id="fig|266835.9.peg.3204"/>
<accession>Q98EW9</accession>
<sequence>MNAHTPILKPLGMPKGMDPRQWRQSVEKRLNDLLDRAISLITALDLMEVDCDLQETADDEPSLGCIDDLELDNCDLEDGDDLEGLCPGD</sequence>
<gene>
    <name evidence="1" type="ordered locus">msr4045</name>
</gene>
<dbReference type="AlphaFoldDB" id="Q98EW9"/>
<evidence type="ECO:0000313" key="2">
    <source>
        <dbReference type="Proteomes" id="UP000000552"/>
    </source>
</evidence>
<proteinExistence type="predicted"/>
<protein>
    <submittedName>
        <fullName evidence="1">Msr4045 protein</fullName>
    </submittedName>
</protein>
<evidence type="ECO:0000313" key="1">
    <source>
        <dbReference type="EMBL" id="BAB50798.1"/>
    </source>
</evidence>
<dbReference type="EMBL" id="BA000012">
    <property type="protein sequence ID" value="BAB50798.1"/>
    <property type="molecule type" value="Genomic_DNA"/>
</dbReference>
<dbReference type="HOGENOM" id="CLU_2452530_0_0_5"/>
<dbReference type="RefSeq" id="WP_010912141.1">
    <property type="nucleotide sequence ID" value="NC_002678.2"/>
</dbReference>
<reference evidence="1 2" key="1">
    <citation type="journal article" date="2000" name="DNA Res.">
        <title>Complete genome structure of the nitrogen-fixing symbiotic bacterium Mesorhizobium loti.</title>
        <authorList>
            <person name="Kaneko T."/>
            <person name="Nakamura Y."/>
            <person name="Sato S."/>
            <person name="Asamizu E."/>
            <person name="Kato T."/>
            <person name="Sasamoto S."/>
            <person name="Watanabe A."/>
            <person name="Idesawa K."/>
            <person name="Ishikawa A."/>
            <person name="Kawashima K."/>
            <person name="Kimura T."/>
            <person name="Kishida Y."/>
            <person name="Kiyokawa C."/>
            <person name="Kohara M."/>
            <person name="Matsumoto M."/>
            <person name="Matsuno A."/>
            <person name="Mochizuki Y."/>
            <person name="Nakayama S."/>
            <person name="Nakazaki N."/>
            <person name="Shimpo S."/>
            <person name="Sugimoto M."/>
            <person name="Takeuchi C."/>
            <person name="Yamada M."/>
            <person name="Tabata S."/>
        </authorList>
    </citation>
    <scope>NUCLEOTIDE SEQUENCE [LARGE SCALE GENOMIC DNA]</scope>
    <source>
        <strain evidence="2">LMG 29417 / CECT 9101 / MAFF 303099</strain>
    </source>
</reference>